<organism evidence="2 3">
    <name type="scientific">Conexivisphaera calida</name>
    <dbReference type="NCBI Taxonomy" id="1874277"/>
    <lineage>
        <taxon>Archaea</taxon>
        <taxon>Nitrososphaerota</taxon>
        <taxon>Conexivisphaeria</taxon>
        <taxon>Conexivisphaerales</taxon>
        <taxon>Conexivisphaeraceae</taxon>
        <taxon>Conexivisphaera</taxon>
    </lineage>
</organism>
<keyword evidence="3" id="KW-1185">Reference proteome</keyword>
<keyword evidence="2" id="KW-0378">Hydrolase</keyword>
<feature type="domain" description="NurA" evidence="1">
    <location>
        <begin position="43"/>
        <end position="270"/>
    </location>
</feature>
<proteinExistence type="predicted"/>
<dbReference type="EMBL" id="AP018732">
    <property type="protein sequence ID" value="BBE42208.1"/>
    <property type="molecule type" value="Genomic_DNA"/>
</dbReference>
<evidence type="ECO:0000313" key="3">
    <source>
        <dbReference type="Proteomes" id="UP000509448"/>
    </source>
</evidence>
<dbReference type="GeneID" id="55584630"/>
<evidence type="ECO:0000313" key="2">
    <source>
        <dbReference type="EMBL" id="BBE42208.1"/>
    </source>
</evidence>
<keyword evidence="2" id="KW-0540">Nuclease</keyword>
<name>A0A4P2VMF0_9ARCH</name>
<dbReference type="SMART" id="SM00933">
    <property type="entry name" value="NurA"/>
    <property type="match status" value="1"/>
</dbReference>
<evidence type="ECO:0000259" key="1">
    <source>
        <dbReference type="SMART" id="SM00933"/>
    </source>
</evidence>
<dbReference type="InterPro" id="IPR018977">
    <property type="entry name" value="NurA_domain"/>
</dbReference>
<sequence>MIGELMADALRRTGELRGHLGGRERLERAAALWIEHRPAPREVRQAGIDSGWNMVQLQGFYLYAVDAVSVAPDSSYVAAPRHELGASTMEVEIRGRMVQDPHLFLETRGMQFEGELAIESSRRVDMVLLDGSLMARAYDQRSKSIGALHDVLPELRSMENAVFVAKRSQGNELVGGPLGDIYYFSRATVSAGFSAPCVSEGITHFYARLEDGAECLRVEVPGRLDDAPPCREASAEGEWTEVRRVLDGLAHGIVGGYPYVLILAHERAHVGDRDIRAIANVMGVSFLESGREVLGERR</sequence>
<dbReference type="OrthoDB" id="33831at2157"/>
<reference evidence="2 3" key="1">
    <citation type="journal article" date="2019" name="ISME J.">
        <title>Isolation and characterization of a thermophilic sulfur- and iron-reducing thaumarchaeote from a terrestrial acidic hot spring.</title>
        <authorList>
            <person name="Kato S."/>
            <person name="Itoh T."/>
            <person name="Yuki M."/>
            <person name="Nagamori M."/>
            <person name="Ohnishi M."/>
            <person name="Uematsu K."/>
            <person name="Suzuki K."/>
            <person name="Takashina T."/>
            <person name="Ohkuma M."/>
        </authorList>
    </citation>
    <scope>NUCLEOTIDE SEQUENCE [LARGE SCALE GENOMIC DNA]</scope>
    <source>
        <strain evidence="2 3">NAS-02</strain>
    </source>
</reference>
<dbReference type="AlphaFoldDB" id="A0A4P2VMF0"/>
<dbReference type="Pfam" id="PF09376">
    <property type="entry name" value="NurA"/>
    <property type="match status" value="1"/>
</dbReference>
<keyword evidence="2" id="KW-0269">Exonuclease</keyword>
<protein>
    <submittedName>
        <fullName evidence="2">Single-stranded exonuclease associated with Rad50/Mre11 complex</fullName>
    </submittedName>
</protein>
<dbReference type="RefSeq" id="WP_174448464.1">
    <property type="nucleotide sequence ID" value="NZ_AP018732.1"/>
</dbReference>
<accession>A0A4P2VMF0</accession>
<dbReference type="KEGG" id="ccai:NAS2_0819"/>
<dbReference type="Proteomes" id="UP000509448">
    <property type="component" value="Chromosome"/>
</dbReference>
<gene>
    <name evidence="2" type="ORF">NAS2_0819</name>
</gene>
<dbReference type="GO" id="GO:0004527">
    <property type="term" value="F:exonuclease activity"/>
    <property type="evidence" value="ECO:0007669"/>
    <property type="project" value="UniProtKB-KW"/>
</dbReference>